<dbReference type="InterPro" id="IPR056884">
    <property type="entry name" value="NPHP3-like_N"/>
</dbReference>
<evidence type="ECO:0000256" key="2">
    <source>
        <dbReference type="ARBA" id="ARBA00022737"/>
    </source>
</evidence>
<dbReference type="VEuPathDB" id="FungiDB:SI65_02637"/>
<evidence type="ECO:0000256" key="1">
    <source>
        <dbReference type="ARBA" id="ARBA00022574"/>
    </source>
</evidence>
<dbReference type="PANTHER" id="PTHR46082">
    <property type="entry name" value="ATP/GTP-BINDING PROTEIN-RELATED"/>
    <property type="match status" value="1"/>
</dbReference>
<evidence type="ECO:0000259" key="4">
    <source>
        <dbReference type="Pfam" id="PF01048"/>
    </source>
</evidence>
<dbReference type="Pfam" id="PF00400">
    <property type="entry name" value="WD40"/>
    <property type="match status" value="2"/>
</dbReference>
<evidence type="ECO:0000259" key="5">
    <source>
        <dbReference type="Pfam" id="PF24883"/>
    </source>
</evidence>
<accession>A0A1E3BLE8</accession>
<reference evidence="6 7" key="1">
    <citation type="journal article" date="2016" name="BMC Genomics">
        <title>Comparative genomic and transcriptomic analyses of the Fuzhuan brick tea-fermentation fungus Aspergillus cristatus.</title>
        <authorList>
            <person name="Ge Y."/>
            <person name="Wang Y."/>
            <person name="Liu Y."/>
            <person name="Tan Y."/>
            <person name="Ren X."/>
            <person name="Zhang X."/>
            <person name="Hyde K.D."/>
            <person name="Liu Y."/>
            <person name="Liu Z."/>
        </authorList>
    </citation>
    <scope>NUCLEOTIDE SEQUENCE [LARGE SCALE GENOMIC DNA]</scope>
    <source>
        <strain evidence="6 7">GZAAS20.1005</strain>
    </source>
</reference>
<dbReference type="OrthoDB" id="674604at2759"/>
<comment type="caution">
    <text evidence="6">The sequence shown here is derived from an EMBL/GenBank/DDBJ whole genome shotgun (WGS) entry which is preliminary data.</text>
</comment>
<feature type="repeat" description="WD" evidence="3">
    <location>
        <begin position="858"/>
        <end position="899"/>
    </location>
</feature>
<dbReference type="PROSITE" id="PS00678">
    <property type="entry name" value="WD_REPEATS_1"/>
    <property type="match status" value="2"/>
</dbReference>
<feature type="repeat" description="WD" evidence="3">
    <location>
        <begin position="815"/>
        <end position="856"/>
    </location>
</feature>
<dbReference type="SUPFAM" id="SSF50978">
    <property type="entry name" value="WD40 repeat-like"/>
    <property type="match status" value="1"/>
</dbReference>
<dbReference type="InterPro" id="IPR019775">
    <property type="entry name" value="WD40_repeat_CS"/>
</dbReference>
<evidence type="ECO:0000256" key="3">
    <source>
        <dbReference type="PROSITE-ProRule" id="PRU00221"/>
    </source>
</evidence>
<dbReference type="Gene3D" id="2.130.10.10">
    <property type="entry name" value="YVTN repeat-like/Quinoprotein amine dehydrogenase"/>
    <property type="match status" value="2"/>
</dbReference>
<dbReference type="CDD" id="cd00200">
    <property type="entry name" value="WD40"/>
    <property type="match status" value="1"/>
</dbReference>
<evidence type="ECO:0000313" key="7">
    <source>
        <dbReference type="Proteomes" id="UP000094569"/>
    </source>
</evidence>
<organism evidence="6 7">
    <name type="scientific">Aspergillus cristatus</name>
    <name type="common">Chinese Fuzhuan brick tea-fermentation fungus</name>
    <name type="synonym">Eurotium cristatum</name>
    <dbReference type="NCBI Taxonomy" id="573508"/>
    <lineage>
        <taxon>Eukaryota</taxon>
        <taxon>Fungi</taxon>
        <taxon>Dikarya</taxon>
        <taxon>Ascomycota</taxon>
        <taxon>Pezizomycotina</taxon>
        <taxon>Eurotiomycetes</taxon>
        <taxon>Eurotiomycetidae</taxon>
        <taxon>Eurotiales</taxon>
        <taxon>Aspergillaceae</taxon>
        <taxon>Aspergillus</taxon>
        <taxon>Aspergillus subgen. Aspergillus</taxon>
    </lineage>
</organism>
<dbReference type="Pfam" id="PF24883">
    <property type="entry name" value="NPHP3_N"/>
    <property type="match status" value="1"/>
</dbReference>
<dbReference type="PANTHER" id="PTHR46082:SF11">
    <property type="entry name" value="AAA+ ATPASE DOMAIN-CONTAINING PROTEIN-RELATED"/>
    <property type="match status" value="1"/>
</dbReference>
<sequence>MADSMCLRYEDYTVGIICALGFEMNAVRHALDREHANLPIKPNDSNIYILGELSRHNVAIACLPRSQGKSSAAIAATNMARTFPLVKYRFLVGIGGGAPSGNHDICLGDVVSMASDQHGGILQYDYGKDTESGFTRKAFTGSPPAALRAAVYKMQSDYISRGSEASDYLRRLLLKPSSGAALYQRPSEEDILFQADYPHTPGRQSCDRVIKSAAKRIAISNDLGGDILCFEMEAAGLMTEFPCVAIRGISDYVDSHKNDAWQPHAAATAAVCAKELLTHLEPEQVPQRMLSDSADQNPHADSRDNVLDKFLHDICETDPRNENIRIEQSKGGVLGQCYNWVFQCPELQAWQERKNARLLWLKGTPGKGKAMAMIGLVDTLTDQTNAQSRSYLSYFFCQNYIPHLNNANSILQALIWKLLWMNRGLSKYIPDEYICKKDREREIFDGPNTFAILTSMLAVMLRDPSLNTVFLLIDALDECDSGMCELLDWIIKESSEDSTRAKWLLSSRDYPEIKERLCSRSSSLCLSLEFNEAHVAKAVNYFIEHKVKQLAQMKGLSPPLQKEHRNGAEGIQPLYDRMLQLIEDNEGEDDKALCKQMLRATAIAYRPLNLQELASAASLPENCIDDISQLVELCSSFLIIRQGGFLARQSSARFCFCDCTVRIWEAATGATLRTLAGHTGPVRSVTVSPDGRLIASASRNCTVRLWDFESGHQRAVFEAQGELNDIQKRISKGPFKADDDNPSVTFPPGRQESVMFVTCDSTTELWDIEAHTVMVTFDPDDRTLSAGLLSDNRKVAIAAYETMRLWEEDTILQTFAGHTDFILSATMSPDGRRLATASKDKTIRLWNVESAALTRRSVTYPSGMVALIAFSPDCGVVATTSTDQDATLWHIDTGTVLHTLEHPSDVYSIGFSPDVLGFSAQLRHFDEYYNTGPPALRYAPNIQYDRQWILYNGKKVLWLPVTYQPYEYGVGGCNLIIGCYTGQILLLGFPLNPSLLI</sequence>
<dbReference type="InterPro" id="IPR036322">
    <property type="entry name" value="WD40_repeat_dom_sf"/>
</dbReference>
<keyword evidence="1 3" id="KW-0853">WD repeat</keyword>
<feature type="domain" description="Nephrocystin 3-like N-terminal" evidence="5">
    <location>
        <begin position="338"/>
        <end position="508"/>
    </location>
</feature>
<name>A0A1E3BLE8_ASPCR</name>
<evidence type="ECO:0000313" key="6">
    <source>
        <dbReference type="EMBL" id="ODM21793.1"/>
    </source>
</evidence>
<dbReference type="SUPFAM" id="SSF53167">
    <property type="entry name" value="Purine and uridine phosphorylases"/>
    <property type="match status" value="1"/>
</dbReference>
<keyword evidence="7" id="KW-1185">Reference proteome</keyword>
<dbReference type="AlphaFoldDB" id="A0A1E3BLE8"/>
<protein>
    <submittedName>
        <fullName evidence="6">Uncharacterized protein</fullName>
    </submittedName>
</protein>
<dbReference type="InterPro" id="IPR000845">
    <property type="entry name" value="Nucleoside_phosphorylase_d"/>
</dbReference>
<dbReference type="InterPro" id="IPR053137">
    <property type="entry name" value="NLR-like"/>
</dbReference>
<dbReference type="Proteomes" id="UP000094569">
    <property type="component" value="Unassembled WGS sequence"/>
</dbReference>
<dbReference type="SMART" id="SM00320">
    <property type="entry name" value="WD40"/>
    <property type="match status" value="4"/>
</dbReference>
<gene>
    <name evidence="6" type="ORF">SI65_02637</name>
</gene>
<dbReference type="InterPro" id="IPR035994">
    <property type="entry name" value="Nucleoside_phosphorylase_sf"/>
</dbReference>
<dbReference type="GO" id="GO:0003824">
    <property type="term" value="F:catalytic activity"/>
    <property type="evidence" value="ECO:0007669"/>
    <property type="project" value="InterPro"/>
</dbReference>
<dbReference type="InterPro" id="IPR015943">
    <property type="entry name" value="WD40/YVTN_repeat-like_dom_sf"/>
</dbReference>
<dbReference type="GO" id="GO:0009116">
    <property type="term" value="P:nucleoside metabolic process"/>
    <property type="evidence" value="ECO:0007669"/>
    <property type="project" value="InterPro"/>
</dbReference>
<keyword evidence="2" id="KW-0677">Repeat</keyword>
<proteinExistence type="predicted"/>
<dbReference type="EMBL" id="JXNT01000002">
    <property type="protein sequence ID" value="ODM21793.1"/>
    <property type="molecule type" value="Genomic_DNA"/>
</dbReference>
<dbReference type="InterPro" id="IPR001680">
    <property type="entry name" value="WD40_rpt"/>
</dbReference>
<feature type="domain" description="Nucleoside phosphorylase" evidence="4">
    <location>
        <begin position="13"/>
        <end position="277"/>
    </location>
</feature>
<dbReference type="PROSITE" id="PS50294">
    <property type="entry name" value="WD_REPEATS_REGION"/>
    <property type="match status" value="2"/>
</dbReference>
<dbReference type="STRING" id="573508.A0A1E3BLE8"/>
<feature type="repeat" description="WD" evidence="3">
    <location>
        <begin position="675"/>
        <end position="716"/>
    </location>
</feature>
<dbReference type="Pfam" id="PF01048">
    <property type="entry name" value="PNP_UDP_1"/>
    <property type="match status" value="1"/>
</dbReference>
<dbReference type="Gene3D" id="3.40.50.1580">
    <property type="entry name" value="Nucleoside phosphorylase domain"/>
    <property type="match status" value="1"/>
</dbReference>
<dbReference type="PROSITE" id="PS50082">
    <property type="entry name" value="WD_REPEATS_2"/>
    <property type="match status" value="3"/>
</dbReference>